<comment type="caution">
    <text evidence="2">The sequence shown here is derived from an EMBL/GenBank/DDBJ whole genome shotgun (WGS) entry which is preliminary data.</text>
</comment>
<protein>
    <submittedName>
        <fullName evidence="2">DUF4192 domain-containing protein</fullName>
    </submittedName>
</protein>
<sequence>MSKHRESLSGRPDAQQITLRSPAELADALPYMMGFQPSDSIVLVALHGRRGRFGGRVRLGIPRSPAEWSPVAEQLAGCLVHGSERRGERPDGMVVFLCRDPEPGESGERVMERLRPLAQRLRTACGALDVPVLEALCVSDGRFWSYCCPDARCCPPEGTPLALPGTSVMAAAAAYAGVRVRGSQKEMEARLAPRAFSGVAAQTRALDDAGAALLSRALEESGRRAIAVETLDLARRLMDRLARSSPGEGAGVSAAAADAEDDRVISAREAAALILGLQDRRTRVRAAQWMEGVDAAPALRLWRALARRCAGLYQAHAAAPLTLAGWVSWATGDEPSARVALGLALRTDPGYVFAQLLHQACNEGIDPETLRHCLRQDQDWPTAPGDTSRHLSAAPGDVADSGSAAAARGARATEGEGPPRGGAPRPLPRPSARRTRRGRRAAPAGASPLPRPGGSGSAASGAEPRQGEGTLPGGRPVPGAGRRSSSSARRLRRRTRRIASGTGRPAVGTPGRRHPGRAPRERTADGAAHARR</sequence>
<dbReference type="RefSeq" id="WP_205373139.1">
    <property type="nucleotide sequence ID" value="NZ_JAFEJA010000001.1"/>
</dbReference>
<organism evidence="2 3">
    <name type="scientific">Streptomyces zhihengii</name>
    <dbReference type="NCBI Taxonomy" id="1818004"/>
    <lineage>
        <taxon>Bacteria</taxon>
        <taxon>Bacillati</taxon>
        <taxon>Actinomycetota</taxon>
        <taxon>Actinomycetes</taxon>
        <taxon>Kitasatosporales</taxon>
        <taxon>Streptomycetaceae</taxon>
        <taxon>Streptomyces</taxon>
    </lineage>
</organism>
<dbReference type="InterPro" id="IPR025447">
    <property type="entry name" value="DUF4192"/>
</dbReference>
<reference evidence="2 3" key="1">
    <citation type="journal article" date="2016" name="Arch. Microbiol.">
        <title>Streptomyces zhihengii sp. nov., isolated from rhizospheric soil of Psammosilene tunicoides.</title>
        <authorList>
            <person name="Huang M.J."/>
            <person name="Fei J.J."/>
            <person name="Salam N."/>
            <person name="Kim C.J."/>
            <person name="Hozzein W.N."/>
            <person name="Xiao M."/>
            <person name="Huang H.Q."/>
            <person name="Li W.J."/>
        </authorList>
    </citation>
    <scope>NUCLEOTIDE SEQUENCE [LARGE SCALE GENOMIC DNA]</scope>
    <source>
        <strain evidence="2 3">YIM T102</strain>
    </source>
</reference>
<evidence type="ECO:0000313" key="2">
    <source>
        <dbReference type="EMBL" id="MBM9618932.1"/>
    </source>
</evidence>
<proteinExistence type="predicted"/>
<feature type="compositionally biased region" description="Low complexity" evidence="1">
    <location>
        <begin position="473"/>
        <end position="488"/>
    </location>
</feature>
<feature type="compositionally biased region" description="Basic residues" evidence="1">
    <location>
        <begin position="431"/>
        <end position="440"/>
    </location>
</feature>
<name>A0ABS2UN58_9ACTN</name>
<dbReference type="Pfam" id="PF13830">
    <property type="entry name" value="DUF4192"/>
    <property type="match status" value="1"/>
</dbReference>
<evidence type="ECO:0000256" key="1">
    <source>
        <dbReference type="SAM" id="MobiDB-lite"/>
    </source>
</evidence>
<feature type="region of interest" description="Disordered" evidence="1">
    <location>
        <begin position="377"/>
        <end position="532"/>
    </location>
</feature>
<feature type="compositionally biased region" description="Low complexity" evidence="1">
    <location>
        <begin position="393"/>
        <end position="416"/>
    </location>
</feature>
<evidence type="ECO:0000313" key="3">
    <source>
        <dbReference type="Proteomes" id="UP000664109"/>
    </source>
</evidence>
<gene>
    <name evidence="2" type="ORF">JE024_09365</name>
</gene>
<dbReference type="Proteomes" id="UP000664109">
    <property type="component" value="Unassembled WGS sequence"/>
</dbReference>
<accession>A0ABS2UN58</accession>
<keyword evidence="3" id="KW-1185">Reference proteome</keyword>
<dbReference type="EMBL" id="JAFEJA010000001">
    <property type="protein sequence ID" value="MBM9618932.1"/>
    <property type="molecule type" value="Genomic_DNA"/>
</dbReference>